<reference evidence="1 2" key="1">
    <citation type="submission" date="2019-07" db="EMBL/GenBank/DDBJ databases">
        <authorList>
            <person name="Jastrzebski P J."/>
            <person name="Paukszto L."/>
            <person name="Jastrzebski P J."/>
        </authorList>
    </citation>
    <scope>NUCLEOTIDE SEQUENCE [LARGE SCALE GENOMIC DNA]</scope>
    <source>
        <strain evidence="1 2">WMS-il1</strain>
    </source>
</reference>
<sequence>MSQGTNCSSYAPVKFTLLGVTPSWARCMTEMPEMLTNLGMCCHNTSNEFADGDGGCNGGGLPFVLSLFLPPLFLRQSKYARELAYVMSKQHTRKSKEKN</sequence>
<evidence type="ECO:0000313" key="2">
    <source>
        <dbReference type="Proteomes" id="UP000321570"/>
    </source>
</evidence>
<dbReference type="AlphaFoldDB" id="A0A564YVZ1"/>
<gene>
    <name evidence="1" type="ORF">WMSIL1_LOCUS10303</name>
</gene>
<accession>A0A564YVZ1</accession>
<organism evidence="1 2">
    <name type="scientific">Hymenolepis diminuta</name>
    <name type="common">Rat tapeworm</name>
    <dbReference type="NCBI Taxonomy" id="6216"/>
    <lineage>
        <taxon>Eukaryota</taxon>
        <taxon>Metazoa</taxon>
        <taxon>Spiralia</taxon>
        <taxon>Lophotrochozoa</taxon>
        <taxon>Platyhelminthes</taxon>
        <taxon>Cestoda</taxon>
        <taxon>Eucestoda</taxon>
        <taxon>Cyclophyllidea</taxon>
        <taxon>Hymenolepididae</taxon>
        <taxon>Hymenolepis</taxon>
    </lineage>
</organism>
<dbReference type="Proteomes" id="UP000321570">
    <property type="component" value="Unassembled WGS sequence"/>
</dbReference>
<proteinExistence type="predicted"/>
<name>A0A564YVZ1_HYMDI</name>
<keyword evidence="2" id="KW-1185">Reference proteome</keyword>
<dbReference type="EMBL" id="CABIJS010000444">
    <property type="protein sequence ID" value="VUZ51451.1"/>
    <property type="molecule type" value="Genomic_DNA"/>
</dbReference>
<protein>
    <submittedName>
        <fullName evidence="1">Uncharacterized protein</fullName>
    </submittedName>
</protein>
<evidence type="ECO:0000313" key="1">
    <source>
        <dbReference type="EMBL" id="VUZ51451.1"/>
    </source>
</evidence>